<reference evidence="4 5" key="1">
    <citation type="journal article" date="2006" name="Genome Res.">
        <title>Skewed genomic variability in strains of the toxigenic bacterial pathogen, Clostridium perfringens.</title>
        <authorList>
            <person name="Myers G.S."/>
            <person name="Rasko D.A."/>
            <person name="Cheung J.K."/>
            <person name="Ravel J."/>
            <person name="Seshadri R."/>
            <person name="Deboy R.T."/>
            <person name="Ren Q."/>
            <person name="Varga J."/>
            <person name="Awad M.M."/>
            <person name="Brinkac L.M."/>
            <person name="Daugherty S.C."/>
            <person name="Haft D.H."/>
            <person name="Dodson R.J."/>
            <person name="Madupu R."/>
            <person name="Nelson W.C."/>
            <person name="Rosovitz M.J."/>
            <person name="Sullivan S.A."/>
            <person name="Khouri H."/>
            <person name="Dimitrov G.I."/>
            <person name="Watkins K.L."/>
            <person name="Mulligan S."/>
            <person name="Benton J."/>
            <person name="Radune D."/>
            <person name="Fisher D.J."/>
            <person name="Atkins H.S."/>
            <person name="Hiscox T."/>
            <person name="Jost B.H."/>
            <person name="Billington S.J."/>
            <person name="Songer J.G."/>
            <person name="McClane B.A."/>
            <person name="Titball R.W."/>
            <person name="Rood J.I."/>
            <person name="Melville S.B."/>
            <person name="Paulsen I.T."/>
        </authorList>
    </citation>
    <scope>NUCLEOTIDE SEQUENCE [LARGE SCALE GENOMIC DNA]</scope>
    <source>
        <strain evidence="5">ATCC 13124 / DSM 756 / JCM 1290 / NCIMB 6125 / NCTC 8237 / S 107 / Type A</strain>
    </source>
</reference>
<keyword evidence="2" id="KW-1133">Transmembrane helix</keyword>
<dbReference type="InterPro" id="IPR049492">
    <property type="entry name" value="BD-FAE-like_dom"/>
</dbReference>
<evidence type="ECO:0000256" key="2">
    <source>
        <dbReference type="SAM" id="Phobius"/>
    </source>
</evidence>
<dbReference type="InterPro" id="IPR050300">
    <property type="entry name" value="GDXG_lipolytic_enzyme"/>
</dbReference>
<dbReference type="AlphaFoldDB" id="A0A0H2YSZ5"/>
<name>A0A0H2YSZ5_CLOP1</name>
<keyword evidence="2" id="KW-0472">Membrane</keyword>
<dbReference type="Proteomes" id="UP000001823">
    <property type="component" value="Chromosome"/>
</dbReference>
<keyword evidence="5" id="KW-1185">Reference proteome</keyword>
<dbReference type="PANTHER" id="PTHR48081">
    <property type="entry name" value="AB HYDROLASE SUPERFAMILY PROTEIN C4A8.06C"/>
    <property type="match status" value="1"/>
</dbReference>
<dbReference type="eggNOG" id="COG0657">
    <property type="taxonomic scope" value="Bacteria"/>
</dbReference>
<feature type="transmembrane region" description="Helical" evidence="2">
    <location>
        <begin position="7"/>
        <end position="26"/>
    </location>
</feature>
<evidence type="ECO:0000313" key="5">
    <source>
        <dbReference type="Proteomes" id="UP000001823"/>
    </source>
</evidence>
<dbReference type="KEGG" id="cpf:CPF_0304"/>
<gene>
    <name evidence="4" type="ordered locus">CPF_0304</name>
</gene>
<dbReference type="RefSeq" id="WP_011590130.1">
    <property type="nucleotide sequence ID" value="NC_008261.1"/>
</dbReference>
<feature type="domain" description="BD-FAE-like" evidence="3">
    <location>
        <begin position="79"/>
        <end position="289"/>
    </location>
</feature>
<dbReference type="SUPFAM" id="SSF53474">
    <property type="entry name" value="alpha/beta-Hydrolases"/>
    <property type="match status" value="1"/>
</dbReference>
<dbReference type="HOGENOM" id="CLU_012494_4_0_9"/>
<evidence type="ECO:0000256" key="1">
    <source>
        <dbReference type="ARBA" id="ARBA00022801"/>
    </source>
</evidence>
<accession>A0A0H2YSZ5</accession>
<dbReference type="InterPro" id="IPR029058">
    <property type="entry name" value="AB_hydrolase_fold"/>
</dbReference>
<dbReference type="EMBL" id="CP000246">
    <property type="protein sequence ID" value="ABG84124.1"/>
    <property type="molecule type" value="Genomic_DNA"/>
</dbReference>
<dbReference type="STRING" id="195103.CPF_0304"/>
<organism evidence="4 5">
    <name type="scientific">Clostridium perfringens (strain ATCC 13124 / DSM 756 / JCM 1290 / NCIMB 6125 / NCTC 8237 / Type A)</name>
    <dbReference type="NCBI Taxonomy" id="195103"/>
    <lineage>
        <taxon>Bacteria</taxon>
        <taxon>Bacillati</taxon>
        <taxon>Bacillota</taxon>
        <taxon>Clostridia</taxon>
        <taxon>Eubacteriales</taxon>
        <taxon>Clostridiaceae</taxon>
        <taxon>Clostridium</taxon>
    </lineage>
</organism>
<dbReference type="Gene3D" id="3.40.50.1820">
    <property type="entry name" value="alpha/beta hydrolase"/>
    <property type="match status" value="1"/>
</dbReference>
<evidence type="ECO:0000313" key="4">
    <source>
        <dbReference type="EMBL" id="ABG84124.1"/>
    </source>
</evidence>
<dbReference type="Pfam" id="PF20434">
    <property type="entry name" value="BD-FAE"/>
    <property type="match status" value="1"/>
</dbReference>
<dbReference type="PANTHER" id="PTHR48081:SF13">
    <property type="entry name" value="ALPHA_BETA HYDROLASE"/>
    <property type="match status" value="1"/>
</dbReference>
<keyword evidence="2" id="KW-0812">Transmembrane</keyword>
<protein>
    <submittedName>
        <fullName evidence="4">Lipase</fullName>
    </submittedName>
</protein>
<dbReference type="PaxDb" id="195103-CPF_0304"/>
<proteinExistence type="predicted"/>
<keyword evidence="1" id="KW-0378">Hydrolase</keyword>
<sequence>MKKFLKVVGVILLSLIIMIGALAYYFRGQIGFYINIGKEYLEFKENPPSIEDLKNIKMSEDMDFKDVVYKDTNGKAQTLDIYGPEKKLRHGSPVILYVHGGSWVYGNKEIPDLIAPLLDSFRKEGYTIISVGYELATDKVDFKKQASDVKDAIRWVYKNKETYRFNTDEIGVIGASAGAHLSLLATYSGEDEFVDDKELSNYPSKVKYVVDFFGPTELSALDMTMASWDLNNSIEKTEKQLRGEESITEYMDKYSPINYVKPNLPKTLIVHGRQDKLVPYSNSMNLYNKSKDMGNDIQILTLENSGHDFSQVDVNEVFELGFKVLNFILFNTKF</sequence>
<evidence type="ECO:0000259" key="3">
    <source>
        <dbReference type="Pfam" id="PF20434"/>
    </source>
</evidence>
<dbReference type="GO" id="GO:0016787">
    <property type="term" value="F:hydrolase activity"/>
    <property type="evidence" value="ECO:0007669"/>
    <property type="project" value="UniProtKB-KW"/>
</dbReference>